<dbReference type="PROSITE" id="PS50830">
    <property type="entry name" value="TNASE_3"/>
    <property type="match status" value="1"/>
</dbReference>
<reference evidence="2 3" key="1">
    <citation type="submission" date="2019-12" db="EMBL/GenBank/DDBJ databases">
        <title>Genomic-based taxomic classification of the family Erythrobacteraceae.</title>
        <authorList>
            <person name="Xu L."/>
        </authorList>
    </citation>
    <scope>NUCLEOTIDE SEQUENCE [LARGE SCALE GENOMIC DNA]</scope>
    <source>
        <strain evidence="2 3">M0322</strain>
    </source>
</reference>
<dbReference type="AlphaFoldDB" id="A0A844YXP1"/>
<sequence length="106" mass="12114">MVRRTCVVDGDTFWLEGVKIRIADIDTPEISEPRCDAEYALGIRARDRLRDLLNEGPFALEPVGTRDEDQYGRKLRVVIREGNSLGDRLVAEGPARTWTGRREPWC</sequence>
<feature type="domain" description="TNase-like" evidence="1">
    <location>
        <begin position="1"/>
        <end position="106"/>
    </location>
</feature>
<dbReference type="Gene3D" id="2.40.50.90">
    <property type="match status" value="1"/>
</dbReference>
<protein>
    <submittedName>
        <fullName evidence="2">Thermonuclease family protein</fullName>
    </submittedName>
</protein>
<evidence type="ECO:0000259" key="1">
    <source>
        <dbReference type="PROSITE" id="PS50830"/>
    </source>
</evidence>
<organism evidence="2 3">
    <name type="scientific">Alteraurantiacibacter buctensis</name>
    <dbReference type="NCBI Taxonomy" id="1503981"/>
    <lineage>
        <taxon>Bacteria</taxon>
        <taxon>Pseudomonadati</taxon>
        <taxon>Pseudomonadota</taxon>
        <taxon>Alphaproteobacteria</taxon>
        <taxon>Sphingomonadales</taxon>
        <taxon>Erythrobacteraceae</taxon>
        <taxon>Alteraurantiacibacter</taxon>
    </lineage>
</organism>
<evidence type="ECO:0000313" key="2">
    <source>
        <dbReference type="EMBL" id="MXO71758.1"/>
    </source>
</evidence>
<dbReference type="InterPro" id="IPR035437">
    <property type="entry name" value="SNase_OB-fold_sf"/>
</dbReference>
<evidence type="ECO:0000313" key="3">
    <source>
        <dbReference type="Proteomes" id="UP000466966"/>
    </source>
</evidence>
<dbReference type="Pfam" id="PF00565">
    <property type="entry name" value="SNase"/>
    <property type="match status" value="1"/>
</dbReference>
<keyword evidence="3" id="KW-1185">Reference proteome</keyword>
<comment type="caution">
    <text evidence="2">The sequence shown here is derived from an EMBL/GenBank/DDBJ whole genome shotgun (WGS) entry which is preliminary data.</text>
</comment>
<dbReference type="Proteomes" id="UP000466966">
    <property type="component" value="Unassembled WGS sequence"/>
</dbReference>
<proteinExistence type="predicted"/>
<dbReference type="OrthoDB" id="7469880at2"/>
<name>A0A844YXP1_9SPHN</name>
<dbReference type="EMBL" id="WTYV01000003">
    <property type="protein sequence ID" value="MXO71758.1"/>
    <property type="molecule type" value="Genomic_DNA"/>
</dbReference>
<accession>A0A844YXP1</accession>
<gene>
    <name evidence="2" type="ORF">GRI99_08915</name>
</gene>
<dbReference type="InterPro" id="IPR016071">
    <property type="entry name" value="Staphylococal_nuclease_OB-fold"/>
</dbReference>
<dbReference type="SUPFAM" id="SSF50199">
    <property type="entry name" value="Staphylococcal nuclease"/>
    <property type="match status" value="1"/>
</dbReference>